<feature type="transmembrane region" description="Helical" evidence="1">
    <location>
        <begin position="7"/>
        <end position="26"/>
    </location>
</feature>
<proteinExistence type="predicted"/>
<evidence type="ECO:0000256" key="1">
    <source>
        <dbReference type="SAM" id="Phobius"/>
    </source>
</evidence>
<accession>A0A0M0LM35</accession>
<keyword evidence="1" id="KW-1133">Transmembrane helix</keyword>
<dbReference type="RefSeq" id="WP_053416284.1">
    <property type="nucleotide sequence ID" value="NZ_JBCMHV010000003.1"/>
</dbReference>
<dbReference type="InterPro" id="IPR024232">
    <property type="entry name" value="SpoIIIAH"/>
</dbReference>
<dbReference type="EMBL" id="LILB01000001">
    <property type="protein sequence ID" value="KOO52109.1"/>
    <property type="molecule type" value="Genomic_DNA"/>
</dbReference>
<dbReference type="STRING" id="263475.AMD00_06770"/>
<dbReference type="AlphaFoldDB" id="A0A0M0LM35"/>
<keyword evidence="3" id="KW-1185">Reference proteome</keyword>
<dbReference type="OrthoDB" id="2939102at2"/>
<organism evidence="2 3">
    <name type="scientific">Viridibacillus arvi</name>
    <dbReference type="NCBI Taxonomy" id="263475"/>
    <lineage>
        <taxon>Bacteria</taxon>
        <taxon>Bacillati</taxon>
        <taxon>Bacillota</taxon>
        <taxon>Bacilli</taxon>
        <taxon>Bacillales</taxon>
        <taxon>Caryophanaceae</taxon>
        <taxon>Viridibacillus</taxon>
    </lineage>
</organism>
<dbReference type="Pfam" id="PF12685">
    <property type="entry name" value="SpoIIIAH"/>
    <property type="match status" value="1"/>
</dbReference>
<sequence length="182" mass="20456">MRVKKRAVWFLTLLSLAAVISVYYLMNPAQPFNGLKIFSDDTLKGTAVDDIAKLTGNDKTPVTAQSDLFEEMRMELLNERSQLKATLTQKIASEKYTAEEKNEAFNDMDVIVKKESNEAMLELLIKTLGYSDAFVRAENDQIRVTVQSAELSKSKADEIVYTVKKEVPTAGKIVVDFKSESF</sequence>
<dbReference type="GeneID" id="301135806"/>
<dbReference type="PATRIC" id="fig|263475.3.peg.1803"/>
<evidence type="ECO:0000313" key="3">
    <source>
        <dbReference type="Proteomes" id="UP000036867"/>
    </source>
</evidence>
<name>A0A0M0LM35_9BACL</name>
<evidence type="ECO:0000313" key="2">
    <source>
        <dbReference type="EMBL" id="KOO52109.1"/>
    </source>
</evidence>
<dbReference type="Gene3D" id="1.10.287.4300">
    <property type="entry name" value="Stage III sporulation protein AH-like"/>
    <property type="match status" value="1"/>
</dbReference>
<keyword evidence="1" id="KW-0472">Membrane</keyword>
<dbReference type="Proteomes" id="UP000036867">
    <property type="component" value="Unassembled WGS sequence"/>
</dbReference>
<dbReference type="InterPro" id="IPR038503">
    <property type="entry name" value="SpoIIIAH_sf"/>
</dbReference>
<comment type="caution">
    <text evidence="2">The sequence shown here is derived from an EMBL/GenBank/DDBJ whole genome shotgun (WGS) entry which is preliminary data.</text>
</comment>
<reference evidence="3" key="1">
    <citation type="submission" date="2015-08" db="EMBL/GenBank/DDBJ databases">
        <title>Fjat-10028 dsm 16317.</title>
        <authorList>
            <person name="Liu B."/>
            <person name="Wang J."/>
            <person name="Zhu Y."/>
            <person name="Liu G."/>
            <person name="Chen Q."/>
            <person name="Chen Z."/>
            <person name="Lan J."/>
            <person name="Che J."/>
            <person name="Ge C."/>
            <person name="Shi H."/>
            <person name="Pan Z."/>
            <person name="Liu X."/>
        </authorList>
    </citation>
    <scope>NUCLEOTIDE SEQUENCE [LARGE SCALE GENOMIC DNA]</scope>
    <source>
        <strain evidence="3">DSM 16317</strain>
    </source>
</reference>
<keyword evidence="1" id="KW-0812">Transmembrane</keyword>
<gene>
    <name evidence="2" type="ORF">AMD00_06770</name>
</gene>
<protein>
    <submittedName>
        <fullName evidence="2">Stage III sporulation protein AH</fullName>
    </submittedName>
</protein>